<proteinExistence type="inferred from homology"/>
<dbReference type="OrthoDB" id="284062at2"/>
<dbReference type="STRING" id="2518989.IMCC3088_1214"/>
<name>F3L1C0_9GAMM</name>
<dbReference type="eggNOG" id="COG0586">
    <property type="taxonomic scope" value="Bacteria"/>
</dbReference>
<keyword evidence="3 6" id="KW-0812">Transmembrane</keyword>
<dbReference type="GO" id="GO:0005886">
    <property type="term" value="C:plasma membrane"/>
    <property type="evidence" value="ECO:0007669"/>
    <property type="project" value="UniProtKB-SubCell"/>
</dbReference>
<feature type="transmembrane region" description="Helical" evidence="6">
    <location>
        <begin position="48"/>
        <end position="72"/>
    </location>
</feature>
<dbReference type="Pfam" id="PF09335">
    <property type="entry name" value="VTT_dom"/>
    <property type="match status" value="1"/>
</dbReference>
<keyword evidence="5 6" id="KW-0472">Membrane</keyword>
<evidence type="ECO:0000256" key="4">
    <source>
        <dbReference type="ARBA" id="ARBA00022989"/>
    </source>
</evidence>
<feature type="transmembrane region" description="Helical" evidence="6">
    <location>
        <begin position="132"/>
        <end position="154"/>
    </location>
</feature>
<comment type="similarity">
    <text evidence="6">Belongs to the TVP38/TMEM64 family.</text>
</comment>
<dbReference type="EMBL" id="AEIG01000028">
    <property type="protein sequence ID" value="EGG29868.1"/>
    <property type="molecule type" value="Genomic_DNA"/>
</dbReference>
<feature type="transmembrane region" description="Helical" evidence="6">
    <location>
        <begin position="79"/>
        <end position="98"/>
    </location>
</feature>
<evidence type="ECO:0000313" key="8">
    <source>
        <dbReference type="Proteomes" id="UP000005615"/>
    </source>
</evidence>
<dbReference type="PANTHER" id="PTHR12677">
    <property type="entry name" value="GOLGI APPARATUS MEMBRANE PROTEIN TVP38-RELATED"/>
    <property type="match status" value="1"/>
</dbReference>
<accession>F3L1C0</accession>
<organism evidence="7 8">
    <name type="scientific">Aequoribacter fuscus</name>
    <dbReference type="NCBI Taxonomy" id="2518989"/>
    <lineage>
        <taxon>Bacteria</taxon>
        <taxon>Pseudomonadati</taxon>
        <taxon>Pseudomonadota</taxon>
        <taxon>Gammaproteobacteria</taxon>
        <taxon>Cellvibrionales</taxon>
        <taxon>Halieaceae</taxon>
        <taxon>Aequoribacter</taxon>
    </lineage>
</organism>
<keyword evidence="2 6" id="KW-1003">Cell membrane</keyword>
<reference evidence="7 8" key="1">
    <citation type="journal article" date="2011" name="J. Bacteriol.">
        <title>Genome sequence of strain IMCC3088, a proteorhodopsin-containing marine bacterium belonging to the OM60/NOR5 clade.</title>
        <authorList>
            <person name="Jang Y."/>
            <person name="Oh H.M."/>
            <person name="Kang I."/>
            <person name="Lee K."/>
            <person name="Yang S.J."/>
            <person name="Cho J.C."/>
        </authorList>
    </citation>
    <scope>NUCLEOTIDE SEQUENCE [LARGE SCALE GENOMIC DNA]</scope>
    <source>
        <strain evidence="7 8">IMCC3088</strain>
    </source>
</reference>
<gene>
    <name evidence="7" type="ORF">IMCC3088_1214</name>
</gene>
<dbReference type="Proteomes" id="UP000005615">
    <property type="component" value="Unassembled WGS sequence"/>
</dbReference>
<keyword evidence="4 6" id="KW-1133">Transmembrane helix</keyword>
<feature type="transmembrane region" description="Helical" evidence="6">
    <location>
        <begin position="7"/>
        <end position="28"/>
    </location>
</feature>
<comment type="subcellular location">
    <subcellularLocation>
        <location evidence="1 6">Cell membrane</location>
        <topology evidence="1 6">Multi-pass membrane protein</topology>
    </subcellularLocation>
</comment>
<sequence length="221" mass="24689">MHPIIKACLRLVVFFIGLLLLTRLMGWFDLSDIKHWFELLQHQPAESLIALIVALLIADLLFSIPTVWVALFAGYFLRFQLGLTAVFAGLSVAAMLAYELSRYWGLPLLSRLGLSDSELAQVHEDFSRYGSLMLLLSRSAPMLPEITYCLAGAAKMPRLKFMLFFCLGHIPYALLTTYAGSRSNLEAPYPALAALLLLYAGLWGAAFVLQRKHQTVHSDLT</sequence>
<evidence type="ECO:0000256" key="5">
    <source>
        <dbReference type="ARBA" id="ARBA00023136"/>
    </source>
</evidence>
<evidence type="ECO:0000256" key="1">
    <source>
        <dbReference type="ARBA" id="ARBA00004651"/>
    </source>
</evidence>
<evidence type="ECO:0000313" key="7">
    <source>
        <dbReference type="EMBL" id="EGG29868.1"/>
    </source>
</evidence>
<feature type="transmembrane region" description="Helical" evidence="6">
    <location>
        <begin position="161"/>
        <end position="181"/>
    </location>
</feature>
<evidence type="ECO:0000256" key="2">
    <source>
        <dbReference type="ARBA" id="ARBA00022475"/>
    </source>
</evidence>
<keyword evidence="8" id="KW-1185">Reference proteome</keyword>
<evidence type="ECO:0000256" key="3">
    <source>
        <dbReference type="ARBA" id="ARBA00022692"/>
    </source>
</evidence>
<feature type="transmembrane region" description="Helical" evidence="6">
    <location>
        <begin position="187"/>
        <end position="209"/>
    </location>
</feature>
<dbReference type="PANTHER" id="PTHR12677:SF59">
    <property type="entry name" value="GOLGI APPARATUS MEMBRANE PROTEIN TVP38-RELATED"/>
    <property type="match status" value="1"/>
</dbReference>
<comment type="caution">
    <text evidence="7">The sequence shown here is derived from an EMBL/GenBank/DDBJ whole genome shotgun (WGS) entry which is preliminary data.</text>
</comment>
<dbReference type="InterPro" id="IPR015414">
    <property type="entry name" value="TMEM64"/>
</dbReference>
<protein>
    <recommendedName>
        <fullName evidence="6">TVP38/TMEM64 family membrane protein</fullName>
    </recommendedName>
</protein>
<evidence type="ECO:0000256" key="6">
    <source>
        <dbReference type="RuleBase" id="RU366058"/>
    </source>
</evidence>
<dbReference type="AlphaFoldDB" id="F3L1C0"/>
<dbReference type="InterPro" id="IPR032816">
    <property type="entry name" value="VTT_dom"/>
</dbReference>
<dbReference type="RefSeq" id="WP_009575510.1">
    <property type="nucleotide sequence ID" value="NZ_AEIG01000028.1"/>
</dbReference>